<reference evidence="2 3" key="1">
    <citation type="submission" date="2020-04" db="EMBL/GenBank/DDBJ databases">
        <authorList>
            <person name="De Canck E."/>
        </authorList>
    </citation>
    <scope>NUCLEOTIDE SEQUENCE [LARGE SCALE GENOMIC DNA]</scope>
    <source>
        <strain evidence="2 3">LMG 29542</strain>
    </source>
</reference>
<sequence length="104" mass="11854">MAQSATPNLQISPSVQQKLAGKKPPVKQDEILQCFANREGKFLLDTREDHKSDPPTRWFIAETNFGRKLKIAFIPRGAVVTIRTAYDPNDDELRIYNKHGMQTN</sequence>
<evidence type="ECO:0000313" key="2">
    <source>
        <dbReference type="EMBL" id="CAB3753790.1"/>
    </source>
</evidence>
<dbReference type="EMBL" id="CADIKH010000008">
    <property type="protein sequence ID" value="CAB3753790.1"/>
    <property type="molecule type" value="Genomic_DNA"/>
</dbReference>
<accession>A0A6J5DHS9</accession>
<evidence type="ECO:0000256" key="1">
    <source>
        <dbReference type="SAM" id="MobiDB-lite"/>
    </source>
</evidence>
<dbReference type="RefSeq" id="WP_377692948.1">
    <property type="nucleotide sequence ID" value="NZ_JBHLTK010000095.1"/>
</dbReference>
<proteinExistence type="predicted"/>
<keyword evidence="3" id="KW-1185">Reference proteome</keyword>
<name>A0A6J5DHS9_9BURK</name>
<evidence type="ECO:0000313" key="3">
    <source>
        <dbReference type="Proteomes" id="UP000494363"/>
    </source>
</evidence>
<dbReference type="AlphaFoldDB" id="A0A6J5DHS9"/>
<organism evidence="2 3">
    <name type="scientific">Paraburkholderia humisilvae</name>
    <dbReference type="NCBI Taxonomy" id="627669"/>
    <lineage>
        <taxon>Bacteria</taxon>
        <taxon>Pseudomonadati</taxon>
        <taxon>Pseudomonadota</taxon>
        <taxon>Betaproteobacteria</taxon>
        <taxon>Burkholderiales</taxon>
        <taxon>Burkholderiaceae</taxon>
        <taxon>Paraburkholderia</taxon>
    </lineage>
</organism>
<evidence type="ECO:0008006" key="4">
    <source>
        <dbReference type="Google" id="ProtNLM"/>
    </source>
</evidence>
<feature type="compositionally biased region" description="Polar residues" evidence="1">
    <location>
        <begin position="1"/>
        <end position="17"/>
    </location>
</feature>
<gene>
    <name evidence="2" type="ORF">LMG29542_02166</name>
</gene>
<feature type="region of interest" description="Disordered" evidence="1">
    <location>
        <begin position="1"/>
        <end position="25"/>
    </location>
</feature>
<dbReference type="Proteomes" id="UP000494363">
    <property type="component" value="Unassembled WGS sequence"/>
</dbReference>
<protein>
    <recommendedName>
        <fullName evidence="4">ADP-ribosyl-(Dinitrogen reductase) hydrolase</fullName>
    </recommendedName>
</protein>